<feature type="domain" description="NAD-dependent epimerase/dehydratase" evidence="1">
    <location>
        <begin position="3"/>
        <end position="162"/>
    </location>
</feature>
<dbReference type="PANTHER" id="PTHR43245">
    <property type="entry name" value="BIFUNCTIONAL POLYMYXIN RESISTANCE PROTEIN ARNA"/>
    <property type="match status" value="1"/>
</dbReference>
<dbReference type="InterPro" id="IPR001509">
    <property type="entry name" value="Epimerase_deHydtase"/>
</dbReference>
<dbReference type="Gene3D" id="3.40.50.720">
    <property type="entry name" value="NAD(P)-binding Rossmann-like Domain"/>
    <property type="match status" value="1"/>
</dbReference>
<dbReference type="Pfam" id="PF01370">
    <property type="entry name" value="Epimerase"/>
    <property type="match status" value="1"/>
</dbReference>
<protein>
    <submittedName>
        <fullName evidence="2">NAD dependent epimerase/dehydratase family protein</fullName>
    </submittedName>
</protein>
<gene>
    <name evidence="2" type="ORF">SAMN04488563_4390</name>
</gene>
<dbReference type="Proteomes" id="UP000182977">
    <property type="component" value="Chromosome I"/>
</dbReference>
<proteinExistence type="predicted"/>
<dbReference type="STRING" id="419479.SAMN04488563_4390"/>
<dbReference type="AlphaFoldDB" id="A0A1H2KW59"/>
<organism evidence="2 3">
    <name type="scientific">Jiangella alkaliphila</name>
    <dbReference type="NCBI Taxonomy" id="419479"/>
    <lineage>
        <taxon>Bacteria</taxon>
        <taxon>Bacillati</taxon>
        <taxon>Actinomycetota</taxon>
        <taxon>Actinomycetes</taxon>
        <taxon>Jiangellales</taxon>
        <taxon>Jiangellaceae</taxon>
        <taxon>Jiangella</taxon>
    </lineage>
</organism>
<evidence type="ECO:0000313" key="2">
    <source>
        <dbReference type="EMBL" id="SDU72704.1"/>
    </source>
</evidence>
<dbReference type="RefSeq" id="WP_046770390.1">
    <property type="nucleotide sequence ID" value="NZ_LBMC01000020.1"/>
</dbReference>
<dbReference type="OrthoDB" id="9795501at2"/>
<dbReference type="InterPro" id="IPR036291">
    <property type="entry name" value="NAD(P)-bd_dom_sf"/>
</dbReference>
<name>A0A1H2KW59_9ACTN</name>
<evidence type="ECO:0000259" key="1">
    <source>
        <dbReference type="Pfam" id="PF01370"/>
    </source>
</evidence>
<dbReference type="InterPro" id="IPR050177">
    <property type="entry name" value="Lipid_A_modif_metabolic_enz"/>
</dbReference>
<reference evidence="3" key="1">
    <citation type="submission" date="2016-10" db="EMBL/GenBank/DDBJ databases">
        <authorList>
            <person name="Varghese N."/>
            <person name="Submissions S."/>
        </authorList>
    </citation>
    <scope>NUCLEOTIDE SEQUENCE [LARGE SCALE GENOMIC DNA]</scope>
    <source>
        <strain evidence="3">DSM 45079</strain>
    </source>
</reference>
<evidence type="ECO:0000313" key="3">
    <source>
        <dbReference type="Proteomes" id="UP000182977"/>
    </source>
</evidence>
<keyword evidence="3" id="KW-1185">Reference proteome</keyword>
<dbReference type="EMBL" id="LT629791">
    <property type="protein sequence ID" value="SDU72704.1"/>
    <property type="molecule type" value="Genomic_DNA"/>
</dbReference>
<accession>A0A1H2KW59</accession>
<sequence length="250" mass="26066">MHVLVIGGAGMVGSNVVPHLAQRHTVRVLDQRPLDVGGVESVTGDARSPDDVAAAVEGVDGVVHMAAAIPRAKGYDAAANRLAFEVNVASLHLALSAAASAGARSFVHISTMSVFGDYSTRLIDPAAAPDSVEPYGLTKRLGEQVVAALSPTLGLPACSLRLIFPTPDADWPLWRSPEGFAPREMRMRDGTSTQIPPLAAADLAAAIDRALAWTGPYRPFTVTADVAGVSVRPDDTQAALGWVPGRVLAH</sequence>
<dbReference type="SUPFAM" id="SSF51735">
    <property type="entry name" value="NAD(P)-binding Rossmann-fold domains"/>
    <property type="match status" value="1"/>
</dbReference>